<dbReference type="PANTHER" id="PTHR10221">
    <property type="entry name" value="TRANSCRIPTION INITIATION FACTOR TFIID SUBUNIT 6"/>
    <property type="match status" value="1"/>
</dbReference>
<dbReference type="Gene3D" id="1.10.20.10">
    <property type="entry name" value="Histone, subunit A"/>
    <property type="match status" value="1"/>
</dbReference>
<dbReference type="OrthoDB" id="361039at2759"/>
<dbReference type="GO" id="GO:0046982">
    <property type="term" value="F:protein heterodimerization activity"/>
    <property type="evidence" value="ECO:0007669"/>
    <property type="project" value="InterPro"/>
</dbReference>
<evidence type="ECO:0000256" key="4">
    <source>
        <dbReference type="ARBA" id="ARBA00023163"/>
    </source>
</evidence>
<keyword evidence="4" id="KW-0804">Transcription</keyword>
<comment type="caution">
    <text evidence="9">The sequence shown here is derived from an EMBL/GenBank/DDBJ whole genome shotgun (WGS) entry which is preliminary data.</text>
</comment>
<reference evidence="9 10" key="1">
    <citation type="submission" date="2019-07" db="EMBL/GenBank/DDBJ databases">
        <title>Draft genome assembly of a fouling barnacle, Amphibalanus amphitrite (Darwin, 1854): The first reference genome for Thecostraca.</title>
        <authorList>
            <person name="Kim W."/>
        </authorList>
    </citation>
    <scope>NUCLEOTIDE SEQUENCE [LARGE SCALE GENOMIC DNA]</scope>
    <source>
        <strain evidence="9">SNU_AA5</strain>
        <tissue evidence="9">Soma without cirri and trophi</tissue>
    </source>
</reference>
<dbReference type="InterPro" id="IPR009072">
    <property type="entry name" value="Histone-fold"/>
</dbReference>
<evidence type="ECO:0000256" key="2">
    <source>
        <dbReference type="ARBA" id="ARBA00007688"/>
    </source>
</evidence>
<dbReference type="GO" id="GO:0016251">
    <property type="term" value="F:RNA polymerase II general transcription initiation factor activity"/>
    <property type="evidence" value="ECO:0007669"/>
    <property type="project" value="InterPro"/>
</dbReference>
<dbReference type="EMBL" id="VIIS01001865">
    <property type="protein sequence ID" value="KAF0291617.1"/>
    <property type="molecule type" value="Genomic_DNA"/>
</dbReference>
<dbReference type="InterPro" id="IPR011442">
    <property type="entry name" value="TAF6_C"/>
</dbReference>
<dbReference type="FunFam" id="1.25.40.770:FF:000001">
    <property type="entry name" value="Transcription initiation factor TFIID subunit 6"/>
    <property type="match status" value="1"/>
</dbReference>
<evidence type="ECO:0000313" key="10">
    <source>
        <dbReference type="Proteomes" id="UP000440578"/>
    </source>
</evidence>
<comment type="similarity">
    <text evidence="2">Belongs to the TAF6 family.</text>
</comment>
<dbReference type="CDD" id="cd08050">
    <property type="entry name" value="TAF6C"/>
    <property type="match status" value="1"/>
</dbReference>
<evidence type="ECO:0000256" key="5">
    <source>
        <dbReference type="ARBA" id="ARBA00023242"/>
    </source>
</evidence>
<dbReference type="Proteomes" id="UP000440578">
    <property type="component" value="Unassembled WGS sequence"/>
</dbReference>
<dbReference type="InterPro" id="IPR037796">
    <property type="entry name" value="TAF6"/>
</dbReference>
<dbReference type="GO" id="GO:0046695">
    <property type="term" value="C:SLIK (SAGA-like) complex"/>
    <property type="evidence" value="ECO:0007669"/>
    <property type="project" value="InterPro"/>
</dbReference>
<feature type="compositionally biased region" description="Low complexity" evidence="7">
    <location>
        <begin position="146"/>
        <end position="156"/>
    </location>
</feature>
<keyword evidence="9" id="KW-0396">Initiation factor</keyword>
<dbReference type="PANTHER" id="PTHR10221:SF9">
    <property type="entry name" value="TRANSCRIPTION INITIATION FACTOR TFIID SUBUNIT 6"/>
    <property type="match status" value="1"/>
</dbReference>
<feature type="domain" description="TATA box binding protein associated factor (TAF) histone-like fold" evidence="8">
    <location>
        <begin position="16"/>
        <end position="85"/>
    </location>
</feature>
<evidence type="ECO:0000313" key="9">
    <source>
        <dbReference type="EMBL" id="KAF0291617.1"/>
    </source>
</evidence>
<dbReference type="Pfam" id="PF07571">
    <property type="entry name" value="TAF6_C"/>
    <property type="match status" value="1"/>
</dbReference>
<evidence type="ECO:0000256" key="1">
    <source>
        <dbReference type="ARBA" id="ARBA00004123"/>
    </source>
</evidence>
<dbReference type="GO" id="GO:0000124">
    <property type="term" value="C:SAGA complex"/>
    <property type="evidence" value="ECO:0007669"/>
    <property type="project" value="InterPro"/>
</dbReference>
<evidence type="ECO:0000259" key="8">
    <source>
        <dbReference type="SMART" id="SM00803"/>
    </source>
</evidence>
<evidence type="ECO:0000256" key="7">
    <source>
        <dbReference type="SAM" id="MobiDB-lite"/>
    </source>
</evidence>
<gene>
    <name evidence="9" type="primary">Taf6</name>
    <name evidence="9" type="ORF">FJT64_010292</name>
</gene>
<dbReference type="AlphaFoldDB" id="A0A6A4V5U8"/>
<keyword evidence="3" id="KW-0805">Transcription regulation</keyword>
<keyword evidence="5" id="KW-0539">Nucleus</keyword>
<dbReference type="SMART" id="SM00803">
    <property type="entry name" value="TAF"/>
    <property type="match status" value="1"/>
</dbReference>
<dbReference type="GO" id="GO:0005669">
    <property type="term" value="C:transcription factor TFIID complex"/>
    <property type="evidence" value="ECO:0007669"/>
    <property type="project" value="InterPro"/>
</dbReference>
<dbReference type="InterPro" id="IPR004823">
    <property type="entry name" value="TAF_TATA-bd_Histone-like_dom"/>
</dbReference>
<keyword evidence="9" id="KW-0648">Protein biosynthesis</keyword>
<dbReference type="GO" id="GO:0003713">
    <property type="term" value="F:transcription coactivator activity"/>
    <property type="evidence" value="ECO:0007669"/>
    <property type="project" value="TreeGrafter"/>
</dbReference>
<dbReference type="GO" id="GO:0003743">
    <property type="term" value="F:translation initiation factor activity"/>
    <property type="evidence" value="ECO:0007669"/>
    <property type="project" value="UniProtKB-KW"/>
</dbReference>
<sequence>MKVKQRRAEQEPALAGTLSLDSVRVAAESVGICGLPDDAIRELAEDTTYRLRQVVQPLYGVQSLEHVPFRFTSGGGRELSFQDERDLELGELVSAQMPKAPLETTIRVHWLCIDGVQPAIPENPPPVALEHQKQESTNPASRIGKPPAASPASALPTKSGPQRAKTIETVSVKQLAQHELSVELQLYYKEITEACVGSDESRRAEALQSLSSDPGLHQMLPRLCNFIFEGVKVNVVQYNLALLIYLMRMVKALLDNQTLYLEKYLHELIPSVASCILSRQLCARPEADNHWALRDFASRLLAQICKNFNTSTNNMQTRVTRLFTGCLRGERSSLAATYGALAVIKSFVLPQVKPLGCRLERLSEQPVVSPADRLATTHLKQLFARGLTPLLKQLRSPPDVVEQYQAEYGYLGPMLCAAVSKARSQTAAPQTAGTASLGASKVAVGAAAAAAASAQAAPRLGTPQRTIIVSGSPAAAGGSGRLVVLGGPRAAAPTQDRARAKRGQKTARGGGLAVLVRDGISVTKLKMSSPVDTHLETMWLLMSFAGGRSAVIGAAYRPPDGRTTDDLEALRHQLLEAVGTGSRLYLLGDLNIDPWVENLPRPPRPWPG</sequence>
<protein>
    <recommendedName>
        <fullName evidence="6">Transcription initiation factor TFIID subunit 6</fullName>
    </recommendedName>
</protein>
<accession>A0A6A4V5U8</accession>
<feature type="region of interest" description="Disordered" evidence="7">
    <location>
        <begin position="122"/>
        <end position="163"/>
    </location>
</feature>
<evidence type="ECO:0000256" key="6">
    <source>
        <dbReference type="ARBA" id="ARBA00040091"/>
    </source>
</evidence>
<evidence type="ECO:0000256" key="3">
    <source>
        <dbReference type="ARBA" id="ARBA00023015"/>
    </source>
</evidence>
<name>A0A6A4V5U8_AMPAM</name>
<organism evidence="9 10">
    <name type="scientific">Amphibalanus amphitrite</name>
    <name type="common">Striped barnacle</name>
    <name type="synonym">Balanus amphitrite</name>
    <dbReference type="NCBI Taxonomy" id="1232801"/>
    <lineage>
        <taxon>Eukaryota</taxon>
        <taxon>Metazoa</taxon>
        <taxon>Ecdysozoa</taxon>
        <taxon>Arthropoda</taxon>
        <taxon>Crustacea</taxon>
        <taxon>Multicrustacea</taxon>
        <taxon>Cirripedia</taxon>
        <taxon>Thoracica</taxon>
        <taxon>Thoracicalcarea</taxon>
        <taxon>Balanomorpha</taxon>
        <taxon>Balanoidea</taxon>
        <taxon>Balanidae</taxon>
        <taxon>Amphibalaninae</taxon>
        <taxon>Amphibalanus</taxon>
    </lineage>
</organism>
<comment type="subcellular location">
    <subcellularLocation>
        <location evidence="1">Nucleus</location>
    </subcellularLocation>
</comment>
<proteinExistence type="inferred from homology"/>
<keyword evidence="10" id="KW-1185">Reference proteome</keyword>
<dbReference type="GO" id="GO:0051123">
    <property type="term" value="P:RNA polymerase II preinitiation complex assembly"/>
    <property type="evidence" value="ECO:0007669"/>
    <property type="project" value="TreeGrafter"/>
</dbReference>
<dbReference type="Gene3D" id="1.25.40.770">
    <property type="entry name" value="TAF6, C-terminal HEAT repeat domain"/>
    <property type="match status" value="1"/>
</dbReference>
<dbReference type="Pfam" id="PF02969">
    <property type="entry name" value="TAF"/>
    <property type="match status" value="1"/>
</dbReference>
<dbReference type="InterPro" id="IPR046344">
    <property type="entry name" value="TAF6_C_sf"/>
</dbReference>